<feature type="transmembrane region" description="Helical" evidence="1">
    <location>
        <begin position="76"/>
        <end position="98"/>
    </location>
</feature>
<proteinExistence type="predicted"/>
<dbReference type="AlphaFoldDB" id="A0AA86NXT2"/>
<sequence length="140" mass="15999">MPRLMEAKTMNTIIMICVKTLALSAIINWFVYGSLWVDSFFRMLFLVICCILLGIAPFPWAPAFVETHFNFLLRPIWKSGFMILLACFFFPCFSTGCWKGWSLVFQNVCALTVFGLGLVEFVLEIVDCKNGRTTYADLPQ</sequence>
<dbReference type="EMBL" id="CAXDID020000006">
    <property type="protein sequence ID" value="CAL5975512.1"/>
    <property type="molecule type" value="Genomic_DNA"/>
</dbReference>
<feature type="transmembrane region" description="Helical" evidence="1">
    <location>
        <begin position="43"/>
        <end position="64"/>
    </location>
</feature>
<accession>A0AA86NXT2</accession>
<evidence type="ECO:0000313" key="3">
    <source>
        <dbReference type="EMBL" id="CAL5975512.1"/>
    </source>
</evidence>
<protein>
    <submittedName>
        <fullName evidence="3">Hypothetical_protein</fullName>
    </submittedName>
</protein>
<evidence type="ECO:0000313" key="2">
    <source>
        <dbReference type="EMBL" id="CAI9927914.1"/>
    </source>
</evidence>
<keyword evidence="1" id="KW-0472">Membrane</keyword>
<keyword evidence="1" id="KW-1133">Transmembrane helix</keyword>
<evidence type="ECO:0000313" key="4">
    <source>
        <dbReference type="Proteomes" id="UP001642409"/>
    </source>
</evidence>
<evidence type="ECO:0000256" key="1">
    <source>
        <dbReference type="SAM" id="Phobius"/>
    </source>
</evidence>
<keyword evidence="4" id="KW-1185">Reference proteome</keyword>
<organism evidence="2">
    <name type="scientific">Hexamita inflata</name>
    <dbReference type="NCBI Taxonomy" id="28002"/>
    <lineage>
        <taxon>Eukaryota</taxon>
        <taxon>Metamonada</taxon>
        <taxon>Diplomonadida</taxon>
        <taxon>Hexamitidae</taxon>
        <taxon>Hexamitinae</taxon>
        <taxon>Hexamita</taxon>
    </lineage>
</organism>
<keyword evidence="1" id="KW-0812">Transmembrane</keyword>
<gene>
    <name evidence="2" type="ORF">HINF_LOCUS15559</name>
    <name evidence="3" type="ORF">HINF_LOCUS3369</name>
</gene>
<reference evidence="3 4" key="2">
    <citation type="submission" date="2024-07" db="EMBL/GenBank/DDBJ databases">
        <authorList>
            <person name="Akdeniz Z."/>
        </authorList>
    </citation>
    <scope>NUCLEOTIDE SEQUENCE [LARGE SCALE GENOMIC DNA]</scope>
</reference>
<dbReference type="Proteomes" id="UP001642409">
    <property type="component" value="Unassembled WGS sequence"/>
</dbReference>
<name>A0AA86NXT2_9EUKA</name>
<comment type="caution">
    <text evidence="2">The sequence shown here is derived from an EMBL/GenBank/DDBJ whole genome shotgun (WGS) entry which is preliminary data.</text>
</comment>
<feature type="transmembrane region" description="Helical" evidence="1">
    <location>
        <begin position="12"/>
        <end position="31"/>
    </location>
</feature>
<feature type="transmembrane region" description="Helical" evidence="1">
    <location>
        <begin position="104"/>
        <end position="123"/>
    </location>
</feature>
<dbReference type="EMBL" id="CATOUU010000386">
    <property type="protein sequence ID" value="CAI9927914.1"/>
    <property type="molecule type" value="Genomic_DNA"/>
</dbReference>
<reference evidence="2" key="1">
    <citation type="submission" date="2023-06" db="EMBL/GenBank/DDBJ databases">
        <authorList>
            <person name="Kurt Z."/>
        </authorList>
    </citation>
    <scope>NUCLEOTIDE SEQUENCE</scope>
</reference>